<evidence type="ECO:0000256" key="4">
    <source>
        <dbReference type="ARBA" id="ARBA00022840"/>
    </source>
</evidence>
<dbReference type="SMART" id="SM00382">
    <property type="entry name" value="AAA"/>
    <property type="match status" value="1"/>
</dbReference>
<dbReference type="AlphaFoldDB" id="A0A2S5G989"/>
<dbReference type="Gene3D" id="3.40.50.300">
    <property type="entry name" value="P-loop containing nucleotide triphosphate hydrolases"/>
    <property type="match status" value="1"/>
</dbReference>
<protein>
    <submittedName>
        <fullName evidence="6">Bacitracin ABC transporter ATP-binding protein</fullName>
    </submittedName>
</protein>
<dbReference type="GO" id="GO:0022857">
    <property type="term" value="F:transmembrane transporter activity"/>
    <property type="evidence" value="ECO:0007669"/>
    <property type="project" value="UniProtKB-ARBA"/>
</dbReference>
<dbReference type="Pfam" id="PF00005">
    <property type="entry name" value="ABC_tran"/>
    <property type="match status" value="1"/>
</dbReference>
<evidence type="ECO:0000313" key="6">
    <source>
        <dbReference type="EMBL" id="PPA69572.1"/>
    </source>
</evidence>
<dbReference type="InterPro" id="IPR017911">
    <property type="entry name" value="MacB-like_ATP-bd"/>
</dbReference>
<dbReference type="OrthoDB" id="9791546at2"/>
<accession>A0A2S5G989</accession>
<keyword evidence="7" id="KW-1185">Reference proteome</keyword>
<dbReference type="InterPro" id="IPR027417">
    <property type="entry name" value="P-loop_NTPase"/>
</dbReference>
<organism evidence="6 7">
    <name type="scientific">Jeotgalibacillus proteolyticus</name>
    <dbReference type="NCBI Taxonomy" id="2082395"/>
    <lineage>
        <taxon>Bacteria</taxon>
        <taxon>Bacillati</taxon>
        <taxon>Bacillota</taxon>
        <taxon>Bacilli</taxon>
        <taxon>Bacillales</taxon>
        <taxon>Caryophanaceae</taxon>
        <taxon>Jeotgalibacillus</taxon>
    </lineage>
</organism>
<dbReference type="InterPro" id="IPR003593">
    <property type="entry name" value="AAA+_ATPase"/>
</dbReference>
<dbReference type="EMBL" id="PREZ01000005">
    <property type="protein sequence ID" value="PPA69572.1"/>
    <property type="molecule type" value="Genomic_DNA"/>
</dbReference>
<feature type="domain" description="ABC transporter" evidence="5">
    <location>
        <begin position="8"/>
        <end position="247"/>
    </location>
</feature>
<dbReference type="GO" id="GO:0005524">
    <property type="term" value="F:ATP binding"/>
    <property type="evidence" value="ECO:0007669"/>
    <property type="project" value="UniProtKB-KW"/>
</dbReference>
<proteinExistence type="inferred from homology"/>
<keyword evidence="3" id="KW-0547">Nucleotide-binding</keyword>
<dbReference type="Proteomes" id="UP000239047">
    <property type="component" value="Unassembled WGS sequence"/>
</dbReference>
<evidence type="ECO:0000313" key="7">
    <source>
        <dbReference type="Proteomes" id="UP000239047"/>
    </source>
</evidence>
<dbReference type="SUPFAM" id="SSF52540">
    <property type="entry name" value="P-loop containing nucleoside triphosphate hydrolases"/>
    <property type="match status" value="1"/>
</dbReference>
<evidence type="ECO:0000256" key="2">
    <source>
        <dbReference type="ARBA" id="ARBA00022448"/>
    </source>
</evidence>
<comment type="similarity">
    <text evidence="1">Belongs to the ABC transporter superfamily.</text>
</comment>
<evidence type="ECO:0000256" key="1">
    <source>
        <dbReference type="ARBA" id="ARBA00005417"/>
    </source>
</evidence>
<dbReference type="FunFam" id="3.40.50.300:FF:000032">
    <property type="entry name" value="Export ABC transporter ATP-binding protein"/>
    <property type="match status" value="1"/>
</dbReference>
<dbReference type="PROSITE" id="PS50893">
    <property type="entry name" value="ABC_TRANSPORTER_2"/>
    <property type="match status" value="1"/>
</dbReference>
<dbReference type="CDD" id="cd03255">
    <property type="entry name" value="ABC_MJ0796_LolCDE_FtsE"/>
    <property type="match status" value="1"/>
</dbReference>
<dbReference type="InterPro" id="IPR003439">
    <property type="entry name" value="ABC_transporter-like_ATP-bd"/>
</dbReference>
<dbReference type="GO" id="GO:0016887">
    <property type="term" value="F:ATP hydrolysis activity"/>
    <property type="evidence" value="ECO:0007669"/>
    <property type="project" value="InterPro"/>
</dbReference>
<gene>
    <name evidence="6" type="ORF">C4B60_13570</name>
</gene>
<evidence type="ECO:0000256" key="3">
    <source>
        <dbReference type="ARBA" id="ARBA00022741"/>
    </source>
</evidence>
<dbReference type="RefSeq" id="WP_104058565.1">
    <property type="nucleotide sequence ID" value="NZ_PREZ01000005.1"/>
</dbReference>
<keyword evidence="4 6" id="KW-0067">ATP-binding</keyword>
<keyword evidence="2" id="KW-0813">Transport</keyword>
<dbReference type="PANTHER" id="PTHR42798:SF7">
    <property type="entry name" value="ALPHA-D-RIBOSE 1-METHYLPHOSPHONATE 5-TRIPHOSPHATE SYNTHASE SUBUNIT PHNL"/>
    <property type="match status" value="1"/>
</dbReference>
<dbReference type="PANTHER" id="PTHR42798">
    <property type="entry name" value="LIPOPROTEIN-RELEASING SYSTEM ATP-BINDING PROTEIN LOLD"/>
    <property type="match status" value="1"/>
</dbReference>
<evidence type="ECO:0000259" key="5">
    <source>
        <dbReference type="PROSITE" id="PS50893"/>
    </source>
</evidence>
<dbReference type="GO" id="GO:0098796">
    <property type="term" value="C:membrane protein complex"/>
    <property type="evidence" value="ECO:0007669"/>
    <property type="project" value="UniProtKB-ARBA"/>
</dbReference>
<name>A0A2S5G989_9BACL</name>
<reference evidence="6 7" key="1">
    <citation type="submission" date="2018-02" db="EMBL/GenBank/DDBJ databases">
        <title>Jeotgalibacillus proteolyticum sp. nov. a protease producing bacterium isolated from ocean sediments of Laizhou Bay.</title>
        <authorList>
            <person name="Li Y."/>
        </authorList>
    </citation>
    <scope>NUCLEOTIDE SEQUENCE [LARGE SCALE GENOMIC DNA]</scope>
    <source>
        <strain evidence="6 7">22-7</strain>
    </source>
</reference>
<comment type="caution">
    <text evidence="6">The sequence shown here is derived from an EMBL/GenBank/DDBJ whole genome shotgun (WGS) entry which is preliminary data.</text>
</comment>
<sequence length="258" mass="28087">MSQSKLILTAKNIRKTFGTKKRPIEVLKGLDLAVEAGEFVGIMGPSGAGKTTFMNVLATIDTATSGSIVIGGSDVTAMKDKKLSEFRRKELGFIFQDYNLLDTLTAKENILLPMSLGRHSKKDVEATYSSLADAFDISHVSDQYPHELSGGQKQRTSAARALIHQPKILFADEPTGALDSKSAAVLLGKMEELNRKNGVTIMMVSHDPLASSYCSRVLFLQDGKLYTELHRGGRSRQAFFNDILNVQGVLGGNVHEAK</sequence>